<keyword evidence="3" id="KW-1185">Reference proteome</keyword>
<comment type="caution">
    <text evidence="2">The sequence shown here is derived from an EMBL/GenBank/DDBJ whole genome shotgun (WGS) entry which is preliminary data.</text>
</comment>
<gene>
    <name evidence="2" type="ORF">PoB_001452300</name>
</gene>
<protein>
    <submittedName>
        <fullName evidence="2">Uncharacterized protein</fullName>
    </submittedName>
</protein>
<sequence>MLDSKWRKTHFVMGELCDTKKEEASEGSIVCGASFVPPRCGDDVQTKPGQAEGGGGQGQLTGQGGKHSGAGDGQA</sequence>
<dbReference type="EMBL" id="BLXT01001819">
    <property type="protein sequence ID" value="GFN88017.1"/>
    <property type="molecule type" value="Genomic_DNA"/>
</dbReference>
<reference evidence="2 3" key="1">
    <citation type="journal article" date="2021" name="Elife">
        <title>Chloroplast acquisition without the gene transfer in kleptoplastic sea slugs, Plakobranchus ocellatus.</title>
        <authorList>
            <person name="Maeda T."/>
            <person name="Takahashi S."/>
            <person name="Yoshida T."/>
            <person name="Shimamura S."/>
            <person name="Takaki Y."/>
            <person name="Nagai Y."/>
            <person name="Toyoda A."/>
            <person name="Suzuki Y."/>
            <person name="Arimoto A."/>
            <person name="Ishii H."/>
            <person name="Satoh N."/>
            <person name="Nishiyama T."/>
            <person name="Hasebe M."/>
            <person name="Maruyama T."/>
            <person name="Minagawa J."/>
            <person name="Obokata J."/>
            <person name="Shigenobu S."/>
        </authorList>
    </citation>
    <scope>NUCLEOTIDE SEQUENCE [LARGE SCALE GENOMIC DNA]</scope>
</reference>
<name>A0AAV3Z070_9GAST</name>
<dbReference type="AlphaFoldDB" id="A0AAV3Z070"/>
<evidence type="ECO:0000313" key="2">
    <source>
        <dbReference type="EMBL" id="GFN88017.1"/>
    </source>
</evidence>
<evidence type="ECO:0000256" key="1">
    <source>
        <dbReference type="SAM" id="MobiDB-lite"/>
    </source>
</evidence>
<accession>A0AAV3Z070</accession>
<proteinExistence type="predicted"/>
<organism evidence="2 3">
    <name type="scientific">Plakobranchus ocellatus</name>
    <dbReference type="NCBI Taxonomy" id="259542"/>
    <lineage>
        <taxon>Eukaryota</taxon>
        <taxon>Metazoa</taxon>
        <taxon>Spiralia</taxon>
        <taxon>Lophotrochozoa</taxon>
        <taxon>Mollusca</taxon>
        <taxon>Gastropoda</taxon>
        <taxon>Heterobranchia</taxon>
        <taxon>Euthyneura</taxon>
        <taxon>Panpulmonata</taxon>
        <taxon>Sacoglossa</taxon>
        <taxon>Placobranchoidea</taxon>
        <taxon>Plakobranchidae</taxon>
        <taxon>Plakobranchus</taxon>
    </lineage>
</organism>
<feature type="compositionally biased region" description="Gly residues" evidence="1">
    <location>
        <begin position="51"/>
        <end position="75"/>
    </location>
</feature>
<evidence type="ECO:0000313" key="3">
    <source>
        <dbReference type="Proteomes" id="UP000735302"/>
    </source>
</evidence>
<dbReference type="Proteomes" id="UP000735302">
    <property type="component" value="Unassembled WGS sequence"/>
</dbReference>
<feature type="region of interest" description="Disordered" evidence="1">
    <location>
        <begin position="39"/>
        <end position="75"/>
    </location>
</feature>